<name>A0A0F9MHV7_9ZZZZ</name>
<accession>A0A0F9MHV7</accession>
<dbReference type="InterPro" id="IPR032675">
    <property type="entry name" value="LRR_dom_sf"/>
</dbReference>
<dbReference type="Pfam" id="PF23598">
    <property type="entry name" value="LRR_14"/>
    <property type="match status" value="2"/>
</dbReference>
<evidence type="ECO:0000259" key="3">
    <source>
        <dbReference type="Pfam" id="PF23598"/>
    </source>
</evidence>
<dbReference type="EMBL" id="LAZR01004800">
    <property type="protein sequence ID" value="KKN05474.1"/>
    <property type="molecule type" value="Genomic_DNA"/>
</dbReference>
<reference evidence="4" key="1">
    <citation type="journal article" date="2015" name="Nature">
        <title>Complex archaea that bridge the gap between prokaryotes and eukaryotes.</title>
        <authorList>
            <person name="Spang A."/>
            <person name="Saw J.H."/>
            <person name="Jorgensen S.L."/>
            <person name="Zaremba-Niedzwiedzka K."/>
            <person name="Martijn J."/>
            <person name="Lind A.E."/>
            <person name="van Eijk R."/>
            <person name="Schleper C."/>
            <person name="Guy L."/>
            <person name="Ettema T.J."/>
        </authorList>
    </citation>
    <scope>NUCLEOTIDE SEQUENCE</scope>
</reference>
<keyword evidence="2" id="KW-0677">Repeat</keyword>
<keyword evidence="1" id="KW-0433">Leucine-rich repeat</keyword>
<gene>
    <name evidence="4" type="ORF">LCGC14_1086980</name>
</gene>
<organism evidence="4">
    <name type="scientific">marine sediment metagenome</name>
    <dbReference type="NCBI Taxonomy" id="412755"/>
    <lineage>
        <taxon>unclassified sequences</taxon>
        <taxon>metagenomes</taxon>
        <taxon>ecological metagenomes</taxon>
    </lineage>
</organism>
<evidence type="ECO:0000313" key="4">
    <source>
        <dbReference type="EMBL" id="KKN05474.1"/>
    </source>
</evidence>
<feature type="domain" description="Disease resistance R13L4/SHOC-2-like LRR" evidence="3">
    <location>
        <begin position="215"/>
        <end position="285"/>
    </location>
</feature>
<dbReference type="InterPro" id="IPR003591">
    <property type="entry name" value="Leu-rich_rpt_typical-subtyp"/>
</dbReference>
<dbReference type="PANTHER" id="PTHR48051">
    <property type="match status" value="1"/>
</dbReference>
<dbReference type="Gene3D" id="3.80.10.10">
    <property type="entry name" value="Ribonuclease Inhibitor"/>
    <property type="match status" value="1"/>
</dbReference>
<dbReference type="SMART" id="SM00369">
    <property type="entry name" value="LRR_TYP"/>
    <property type="match status" value="5"/>
</dbReference>
<sequence length="400" mass="47443">MLEFQISDLLKLKLEDGIANIYIKGELFKQCKHVTIKRKVDELEDLLEFDSIDELIDNTLVEDIKKDIEYYLPFNERPREISPAEEFWVHCSNLQIWKENNYNSLILHRNLAFPLLKRLTEVGDAEAKKMFKEEIAKRLESGYHPVIKYLQSEGFTEYLNRDDLFSILLNYQEYEAISKLFDGKIDDIVWHYRFDQELVKEYYDILIFNKSVVGLNLSNKNLKEIPKEIESLHALRYLNLDDNNLKTLPRIIGNFKDLKELRVSNNRLEEIPDEINKLTYLEQLFLDSNNLKIIPKSIGELKSLKLLYLYLNNIEELPESIGKLRNLKNISLMSNCLKELPFSMRELESLKRLDIRSNKLHELNEEILNIKNLEEIHIDEYLKIEETTKKLKKKGVKVLF</sequence>
<dbReference type="InterPro" id="IPR050216">
    <property type="entry name" value="LRR_domain-containing"/>
</dbReference>
<proteinExistence type="predicted"/>
<dbReference type="PROSITE" id="PS51450">
    <property type="entry name" value="LRR"/>
    <property type="match status" value="2"/>
</dbReference>
<evidence type="ECO:0000256" key="2">
    <source>
        <dbReference type="ARBA" id="ARBA00022737"/>
    </source>
</evidence>
<dbReference type="AlphaFoldDB" id="A0A0F9MHV7"/>
<feature type="domain" description="Disease resistance R13L4/SHOC-2-like LRR" evidence="3">
    <location>
        <begin position="286"/>
        <end position="394"/>
    </location>
</feature>
<protein>
    <recommendedName>
        <fullName evidence="3">Disease resistance R13L4/SHOC-2-like LRR domain-containing protein</fullName>
    </recommendedName>
</protein>
<dbReference type="InterPro" id="IPR055414">
    <property type="entry name" value="LRR_R13L4/SHOC2-like"/>
</dbReference>
<dbReference type="PANTHER" id="PTHR48051:SF1">
    <property type="entry name" value="RAS SUPPRESSOR PROTEIN 1"/>
    <property type="match status" value="1"/>
</dbReference>
<dbReference type="SUPFAM" id="SSF52058">
    <property type="entry name" value="L domain-like"/>
    <property type="match status" value="1"/>
</dbReference>
<dbReference type="SMART" id="SM00364">
    <property type="entry name" value="LRR_BAC"/>
    <property type="match status" value="5"/>
</dbReference>
<dbReference type="GO" id="GO:0005737">
    <property type="term" value="C:cytoplasm"/>
    <property type="evidence" value="ECO:0007669"/>
    <property type="project" value="TreeGrafter"/>
</dbReference>
<evidence type="ECO:0000256" key="1">
    <source>
        <dbReference type="ARBA" id="ARBA00022614"/>
    </source>
</evidence>
<comment type="caution">
    <text evidence="4">The sequence shown here is derived from an EMBL/GenBank/DDBJ whole genome shotgun (WGS) entry which is preliminary data.</text>
</comment>
<dbReference type="InterPro" id="IPR001611">
    <property type="entry name" value="Leu-rich_rpt"/>
</dbReference>